<feature type="compositionally biased region" description="Low complexity" evidence="1">
    <location>
        <begin position="219"/>
        <end position="238"/>
    </location>
</feature>
<proteinExistence type="predicted"/>
<evidence type="ECO:0000313" key="2">
    <source>
        <dbReference type="EMBL" id="WOL19829.1"/>
    </source>
</evidence>
<feature type="compositionally biased region" description="Low complexity" evidence="1">
    <location>
        <begin position="14"/>
        <end position="25"/>
    </location>
</feature>
<feature type="compositionally biased region" description="Basic and acidic residues" evidence="1">
    <location>
        <begin position="192"/>
        <end position="204"/>
    </location>
</feature>
<reference evidence="2 3" key="1">
    <citation type="submission" date="2023-10" db="EMBL/GenBank/DDBJ databases">
        <title>Chromosome-scale genome assembly provides insights into flower coloration mechanisms of Canna indica.</title>
        <authorList>
            <person name="Li C."/>
        </authorList>
    </citation>
    <scope>NUCLEOTIDE SEQUENCE [LARGE SCALE GENOMIC DNA]</scope>
    <source>
        <tissue evidence="2">Flower</tissue>
    </source>
</reference>
<feature type="region of interest" description="Disordered" evidence="1">
    <location>
        <begin position="1"/>
        <end position="28"/>
    </location>
</feature>
<dbReference type="AlphaFoldDB" id="A0AAQ3QQG3"/>
<feature type="region of interest" description="Disordered" evidence="1">
    <location>
        <begin position="186"/>
        <end position="244"/>
    </location>
</feature>
<feature type="region of interest" description="Disordered" evidence="1">
    <location>
        <begin position="548"/>
        <end position="567"/>
    </location>
</feature>
<sequence>MKSHRRSSSMIQFPSERPQPSRPSRTNQLAMHELRSKADELERLFAARNLRFPSHRKSSARGGRGGGRPLDCAPEVIDEILLRSFGKRVGGLAEFDGDLVLNKVHNPRYNMKQSPSRNSRGRFYERYMQLRDAKLREKWGSAEWVRKKKSMKSMEDVLEKTWATMKVQSGDSADWKKSFLQRGPFHVGSPTRFRDQVQSEEHKSLGGTDTDDSATGKFLSNKSKSSSTSQNSAHSSLTKGRTQIGYGLMQMAGKSSDPRKENMKPLERVRNLTGHSNARAFSRSKSTLGRIDVFKEEKLPRFRHKRNSSVTFGELKELSQLNSDSFSPALSRFTKDQSDDNISIQNQVKGEHKSFLRRGGGIGPGVGASISKLRASEVSESWNKRDDDEDLVKQQEYPLDMVGSTDEELERIWGKCMAIVPTEVNSEEEQSSQEIGNSKSFDVIDCAAEDDFHCSFTSNIHPSFSSQHDVLLGSPRANPDTSNNNHLDRMQGTDATRARKKWGSVKKPIFVTKDVDQPFKDVAKAFKKLLKFGSKSKNAKRSINDLLSTSASSEGGDDTEDGSYQGKQSLNQLTNSRKVYLRSSSIALNNGSMFPEQEPGSLLSFRSFNGRGAEVKA</sequence>
<feature type="region of interest" description="Disordered" evidence="1">
    <location>
        <begin position="471"/>
        <end position="498"/>
    </location>
</feature>
<gene>
    <name evidence="2" type="ORF">Cni_G28631</name>
</gene>
<keyword evidence="3" id="KW-1185">Reference proteome</keyword>
<evidence type="ECO:0000313" key="3">
    <source>
        <dbReference type="Proteomes" id="UP001327560"/>
    </source>
</evidence>
<dbReference type="PANTHER" id="PTHR31008:SF15">
    <property type="entry name" value="GPI-ANCHORED ADHESIN-LIKE PROTEIN"/>
    <property type="match status" value="1"/>
</dbReference>
<protein>
    <submittedName>
        <fullName evidence="2">Uncharacterized protein</fullName>
    </submittedName>
</protein>
<accession>A0AAQ3QQG3</accession>
<dbReference type="EMBL" id="CP136898">
    <property type="protein sequence ID" value="WOL19829.1"/>
    <property type="molecule type" value="Genomic_DNA"/>
</dbReference>
<name>A0AAQ3QQG3_9LILI</name>
<evidence type="ECO:0000256" key="1">
    <source>
        <dbReference type="SAM" id="MobiDB-lite"/>
    </source>
</evidence>
<dbReference type="PANTHER" id="PTHR31008">
    <property type="entry name" value="COP1-INTERACTING PROTEIN-RELATED"/>
    <property type="match status" value="1"/>
</dbReference>
<dbReference type="Proteomes" id="UP001327560">
    <property type="component" value="Chromosome 9"/>
</dbReference>
<organism evidence="2 3">
    <name type="scientific">Canna indica</name>
    <name type="common">Indian-shot</name>
    <dbReference type="NCBI Taxonomy" id="4628"/>
    <lineage>
        <taxon>Eukaryota</taxon>
        <taxon>Viridiplantae</taxon>
        <taxon>Streptophyta</taxon>
        <taxon>Embryophyta</taxon>
        <taxon>Tracheophyta</taxon>
        <taxon>Spermatophyta</taxon>
        <taxon>Magnoliopsida</taxon>
        <taxon>Liliopsida</taxon>
        <taxon>Zingiberales</taxon>
        <taxon>Cannaceae</taxon>
        <taxon>Canna</taxon>
    </lineage>
</organism>